<evidence type="ECO:0000256" key="7">
    <source>
        <dbReference type="ARBA" id="ARBA00023136"/>
    </source>
</evidence>
<evidence type="ECO:0000256" key="6">
    <source>
        <dbReference type="ARBA" id="ARBA00022989"/>
    </source>
</evidence>
<dbReference type="Proteomes" id="UP000249396">
    <property type="component" value="Unassembled WGS sequence"/>
</dbReference>
<evidence type="ECO:0000256" key="1">
    <source>
        <dbReference type="ARBA" id="ARBA00004651"/>
    </source>
</evidence>
<feature type="transmembrane region" description="Helical" evidence="8">
    <location>
        <begin position="62"/>
        <end position="84"/>
    </location>
</feature>
<dbReference type="GO" id="GO:0005886">
    <property type="term" value="C:plasma membrane"/>
    <property type="evidence" value="ECO:0007669"/>
    <property type="project" value="UniProtKB-SubCell"/>
</dbReference>
<dbReference type="EMBL" id="QJPH01000142">
    <property type="protein sequence ID" value="PZN84867.1"/>
    <property type="molecule type" value="Genomic_DNA"/>
</dbReference>
<feature type="transmembrane region" description="Helical" evidence="8">
    <location>
        <begin position="122"/>
        <end position="142"/>
    </location>
</feature>
<sequence>MNVNTLDTLETWAKKILAWPFYKQFQNQSLLAQRLIVVASLASWTTVILAFLYFFVNPIVAYGSLASILAGLATGVGALPALFFKEVKQRTLYIMLGGAAGVMLAATAFSLLVPGIQYGNQIWPGKGIFVVAFGMMIGALFLEMADRYLPHGHFTEESPELVGSLRKIWLFITAITLHNFPEGMAVGVSFGSGDWHNGLAIAFAVGLQNMPEGLAVALPLVGLGYSRKQALLIATLTGLVEPIGGFLGVASVTLFFPLLPIGMAFAAGAMLFVITDDIIPETQSKGKARSATFAVMIGFVIMMILDNMLGGGPSTGSNVLPASTPVQAVSSGDRQ</sequence>
<organism evidence="9 10">
    <name type="scientific">Candidatus Methylumidiphilus alinenensis</name>
    <dbReference type="NCBI Taxonomy" id="2202197"/>
    <lineage>
        <taxon>Bacteria</taxon>
        <taxon>Pseudomonadati</taxon>
        <taxon>Pseudomonadota</taxon>
        <taxon>Gammaproteobacteria</taxon>
        <taxon>Methylococcales</taxon>
        <taxon>Candidatus Methylumidiphilus</taxon>
    </lineage>
</organism>
<dbReference type="PANTHER" id="PTHR11040">
    <property type="entry name" value="ZINC/IRON TRANSPORTER"/>
    <property type="match status" value="1"/>
</dbReference>
<feature type="transmembrane region" description="Helical" evidence="8">
    <location>
        <begin position="35"/>
        <end position="56"/>
    </location>
</feature>
<dbReference type="Pfam" id="PF02535">
    <property type="entry name" value="Zip"/>
    <property type="match status" value="1"/>
</dbReference>
<feature type="transmembrane region" description="Helical" evidence="8">
    <location>
        <begin position="258"/>
        <end position="279"/>
    </location>
</feature>
<protein>
    <recommendedName>
        <fullName evidence="11">ZIP family metal transporter</fullName>
    </recommendedName>
</protein>
<evidence type="ECO:0000256" key="3">
    <source>
        <dbReference type="ARBA" id="ARBA00022475"/>
    </source>
</evidence>
<comment type="similarity">
    <text evidence="2">Belongs to the ZIP transporter (TC 2.A.5) family.</text>
</comment>
<dbReference type="PANTHER" id="PTHR11040:SF211">
    <property type="entry name" value="ZINC TRANSPORTER ZIP11"/>
    <property type="match status" value="1"/>
</dbReference>
<feature type="transmembrane region" description="Helical" evidence="8">
    <location>
        <begin position="91"/>
        <end position="116"/>
    </location>
</feature>
<feature type="transmembrane region" description="Helical" evidence="8">
    <location>
        <begin position="291"/>
        <end position="310"/>
    </location>
</feature>
<evidence type="ECO:0008006" key="11">
    <source>
        <dbReference type="Google" id="ProtNLM"/>
    </source>
</evidence>
<keyword evidence="3" id="KW-1003">Cell membrane</keyword>
<feature type="transmembrane region" description="Helical" evidence="8">
    <location>
        <begin position="230"/>
        <end position="252"/>
    </location>
</feature>
<keyword evidence="7 8" id="KW-0472">Membrane</keyword>
<evidence type="ECO:0000313" key="9">
    <source>
        <dbReference type="EMBL" id="PZN84867.1"/>
    </source>
</evidence>
<keyword evidence="4 8" id="KW-0812">Transmembrane</keyword>
<reference evidence="9 10" key="1">
    <citation type="journal article" date="2018" name="Aquat. Microb. Ecol.">
        <title>Gammaproteobacterial methanotrophs dominate.</title>
        <authorList>
            <person name="Rissanen A.J."/>
            <person name="Saarenheimo J."/>
            <person name="Tiirola M."/>
            <person name="Peura S."/>
            <person name="Aalto S.L."/>
            <person name="Karvinen A."/>
            <person name="Nykanen H."/>
        </authorList>
    </citation>
    <scope>NUCLEOTIDE SEQUENCE [LARGE SCALE GENOMIC DNA]</scope>
    <source>
        <strain evidence="9">AMbin10</strain>
    </source>
</reference>
<dbReference type="InterPro" id="IPR003689">
    <property type="entry name" value="ZIP"/>
</dbReference>
<comment type="caution">
    <text evidence="9">The sequence shown here is derived from an EMBL/GenBank/DDBJ whole genome shotgun (WGS) entry which is preliminary data.</text>
</comment>
<name>A0A2W4TS37_9GAMM</name>
<dbReference type="AlphaFoldDB" id="A0A2W4TS37"/>
<evidence type="ECO:0000256" key="8">
    <source>
        <dbReference type="SAM" id="Phobius"/>
    </source>
</evidence>
<comment type="subcellular location">
    <subcellularLocation>
        <location evidence="1">Cell membrane</location>
        <topology evidence="1">Multi-pass membrane protein</topology>
    </subcellularLocation>
</comment>
<evidence type="ECO:0000256" key="4">
    <source>
        <dbReference type="ARBA" id="ARBA00022692"/>
    </source>
</evidence>
<proteinExistence type="inferred from homology"/>
<gene>
    <name evidence="9" type="ORF">DM484_02030</name>
</gene>
<evidence type="ECO:0000313" key="10">
    <source>
        <dbReference type="Proteomes" id="UP000249396"/>
    </source>
</evidence>
<evidence type="ECO:0000256" key="2">
    <source>
        <dbReference type="ARBA" id="ARBA00006939"/>
    </source>
</evidence>
<accession>A0A2W4TS37</accession>
<dbReference type="GO" id="GO:0005385">
    <property type="term" value="F:zinc ion transmembrane transporter activity"/>
    <property type="evidence" value="ECO:0007669"/>
    <property type="project" value="TreeGrafter"/>
</dbReference>
<keyword evidence="5" id="KW-0862">Zinc</keyword>
<evidence type="ECO:0000256" key="5">
    <source>
        <dbReference type="ARBA" id="ARBA00022833"/>
    </source>
</evidence>
<keyword evidence="6 8" id="KW-1133">Transmembrane helix</keyword>